<dbReference type="SUPFAM" id="SSF53098">
    <property type="entry name" value="Ribonuclease H-like"/>
    <property type="match status" value="1"/>
</dbReference>
<evidence type="ECO:0000313" key="4">
    <source>
        <dbReference type="Proteomes" id="UP000199213"/>
    </source>
</evidence>
<accession>A0A1G9ALK6</accession>
<feature type="region of interest" description="Disordered" evidence="1">
    <location>
        <begin position="148"/>
        <end position="183"/>
    </location>
</feature>
<evidence type="ECO:0000313" key="3">
    <source>
        <dbReference type="EMBL" id="SDK27704.1"/>
    </source>
</evidence>
<dbReference type="Pfam" id="PF13482">
    <property type="entry name" value="RNase_H_2"/>
    <property type="match status" value="1"/>
</dbReference>
<name>A0A1G9ALK6_ACTMZ</name>
<dbReference type="NCBIfam" id="TIGR03491">
    <property type="entry name" value="TM0106 family RecB-like putative nuclease"/>
    <property type="match status" value="1"/>
</dbReference>
<evidence type="ECO:0000256" key="1">
    <source>
        <dbReference type="SAM" id="MobiDB-lite"/>
    </source>
</evidence>
<sequence length="584" mass="64286">MIVISLTGVMDAPGSVRTYPASVESEVLLDGDVVTRCRRRVHLDHDPTMIDSPTAPLDPGAEQRIADAAEHRRELADRLGRELAPDWTEIPGDENVVDRERATLAAMRSGVGYISGAQLPSDNEGGRQGSVDLLVRSRGGYVPVLVVRHKVTDPGKGARTSPLTDPRPESAARDPRRKPRSQARDQLRLAHLVRLLQACGMQPTGRKFGGAIGSDTDTVLWHDLESRGWSGGRSVLAEYDERFADRIAVAEAAATGSEALAQPTRVLECKGCPWWPVCGQQLRAARDVSLVVRGDDAVRLRAVGVTTVDQLAELPVGPTREPPLPPNRMSEAVLLARAWLRDLPLVRRVSEVKVSRGDVEIDVDMESYADSGAYLWGSLLSCPRDEANGSRTTAELLGAEPGYRGFVTWDPLPSDDEARSFAEFWSWFSALRRAAHEHGLTFRAYCYNELAENRWMLSSAQRFAGKPGIPTVEEVREFVGSSEWVDVFAVVRDQFLCPNGKSLKVIAPSAGFAWRDSEAGGENSMRWYRAAVGFDGGAPDREQRDRLLEYNEDDVRATLAIRRWISSGQVREIPYTGDMGPPGR</sequence>
<dbReference type="Proteomes" id="UP000199213">
    <property type="component" value="Unassembled WGS sequence"/>
</dbReference>
<dbReference type="InterPro" id="IPR019993">
    <property type="entry name" value="RecB_nuclease_TM0106_put"/>
</dbReference>
<dbReference type="InterPro" id="IPR038720">
    <property type="entry name" value="YprB_RNase_H-like_dom"/>
</dbReference>
<protein>
    <submittedName>
        <fullName evidence="3">RecB family nuclease, putative, TM0106 family</fullName>
    </submittedName>
</protein>
<dbReference type="InterPro" id="IPR012337">
    <property type="entry name" value="RNaseH-like_sf"/>
</dbReference>
<proteinExistence type="predicted"/>
<dbReference type="EMBL" id="FNFM01000006">
    <property type="protein sequence ID" value="SDK27704.1"/>
    <property type="molecule type" value="Genomic_DNA"/>
</dbReference>
<reference evidence="4" key="1">
    <citation type="submission" date="2016-10" db="EMBL/GenBank/DDBJ databases">
        <authorList>
            <person name="Varghese N."/>
            <person name="Submissions S."/>
        </authorList>
    </citation>
    <scope>NUCLEOTIDE SEQUENCE [LARGE SCALE GENOMIC DNA]</scope>
    <source>
        <strain evidence="4">DSM 45460</strain>
    </source>
</reference>
<evidence type="ECO:0000259" key="2">
    <source>
        <dbReference type="Pfam" id="PF13482"/>
    </source>
</evidence>
<keyword evidence="4" id="KW-1185">Reference proteome</keyword>
<gene>
    <name evidence="3" type="ORF">SAMN04487820_10699</name>
</gene>
<feature type="domain" description="YprB ribonuclease H-like" evidence="2">
    <location>
        <begin position="481"/>
        <end position="565"/>
    </location>
</feature>
<organism evidence="3 4">
    <name type="scientific">Actinopolyspora mzabensis</name>
    <dbReference type="NCBI Taxonomy" id="995066"/>
    <lineage>
        <taxon>Bacteria</taxon>
        <taxon>Bacillati</taxon>
        <taxon>Actinomycetota</taxon>
        <taxon>Actinomycetes</taxon>
        <taxon>Actinopolysporales</taxon>
        <taxon>Actinopolysporaceae</taxon>
        <taxon>Actinopolyspora</taxon>
    </lineage>
</organism>
<dbReference type="AlphaFoldDB" id="A0A1G9ALK6"/>